<feature type="binding site" evidence="14 15">
    <location>
        <position position="85"/>
    </location>
    <ligand>
        <name>a divalent metal cation</name>
        <dbReference type="ChEBI" id="CHEBI:60240"/>
    </ligand>
</feature>
<dbReference type="EC" id="3.1.26.4" evidence="6 14"/>
<reference evidence="19 20" key="1">
    <citation type="submission" date="2017-02" db="EMBL/GenBank/DDBJ databases">
        <authorList>
            <person name="Peterson S.W."/>
        </authorList>
    </citation>
    <scope>NUCLEOTIDE SEQUENCE [LARGE SCALE GENOMIC DNA]</scope>
    <source>
        <strain evidence="19 20">ATCC 17233</strain>
    </source>
</reference>
<comment type="similarity">
    <text evidence="5 14 16">Belongs to the RNase HII family.</text>
</comment>
<dbReference type="InterPro" id="IPR012337">
    <property type="entry name" value="RNaseH-like_sf"/>
</dbReference>
<evidence type="ECO:0000256" key="2">
    <source>
        <dbReference type="ARBA" id="ARBA00001946"/>
    </source>
</evidence>
<dbReference type="InterPro" id="IPR036397">
    <property type="entry name" value="RNaseH_sf"/>
</dbReference>
<comment type="function">
    <text evidence="3 14 16">Endonuclease that specifically degrades the RNA of RNA-DNA hybrids.</text>
</comment>
<dbReference type="PANTHER" id="PTHR10954:SF18">
    <property type="entry name" value="RIBONUCLEASE HII"/>
    <property type="match status" value="1"/>
</dbReference>
<keyword evidence="12 14" id="KW-0378">Hydrolase</keyword>
<comment type="cofactor">
    <cofactor evidence="2">
        <name>Mg(2+)</name>
        <dbReference type="ChEBI" id="CHEBI:18420"/>
    </cofactor>
</comment>
<dbReference type="PROSITE" id="PS51975">
    <property type="entry name" value="RNASE_H_2"/>
    <property type="match status" value="1"/>
</dbReference>
<dbReference type="Pfam" id="PF01351">
    <property type="entry name" value="RNase_HII"/>
    <property type="match status" value="1"/>
</dbReference>
<gene>
    <name evidence="14" type="primary">rnhB</name>
    <name evidence="19" type="ORF">SAMN02745110_01044</name>
</gene>
<evidence type="ECO:0000256" key="11">
    <source>
        <dbReference type="ARBA" id="ARBA00022759"/>
    </source>
</evidence>
<evidence type="ECO:0000256" key="12">
    <source>
        <dbReference type="ARBA" id="ARBA00022801"/>
    </source>
</evidence>
<dbReference type="GO" id="GO:0006298">
    <property type="term" value="P:mismatch repair"/>
    <property type="evidence" value="ECO:0007669"/>
    <property type="project" value="TreeGrafter"/>
</dbReference>
<evidence type="ECO:0000256" key="4">
    <source>
        <dbReference type="ARBA" id="ARBA00004496"/>
    </source>
</evidence>
<feature type="coiled-coil region" evidence="17">
    <location>
        <begin position="18"/>
        <end position="67"/>
    </location>
</feature>
<dbReference type="GO" id="GO:0005737">
    <property type="term" value="C:cytoplasm"/>
    <property type="evidence" value="ECO:0007669"/>
    <property type="project" value="UniProtKB-SubCell"/>
</dbReference>
<protein>
    <recommendedName>
        <fullName evidence="7 14">Ribonuclease HII</fullName>
        <shortName evidence="14">RNase HII</shortName>
        <ecNumber evidence="6 14">3.1.26.4</ecNumber>
    </recommendedName>
</protein>
<dbReference type="NCBIfam" id="NF000594">
    <property type="entry name" value="PRK00015.1-1"/>
    <property type="match status" value="1"/>
</dbReference>
<dbReference type="CDD" id="cd07182">
    <property type="entry name" value="RNase_HII_bacteria_HII_like"/>
    <property type="match status" value="1"/>
</dbReference>
<evidence type="ECO:0000256" key="13">
    <source>
        <dbReference type="ARBA" id="ARBA00023211"/>
    </source>
</evidence>
<comment type="catalytic activity">
    <reaction evidence="1 14 15 16">
        <text>Endonucleolytic cleavage to 5'-phosphomonoester.</text>
        <dbReference type="EC" id="3.1.26.4"/>
    </reaction>
</comment>
<dbReference type="GO" id="GO:0004523">
    <property type="term" value="F:RNA-DNA hybrid ribonuclease activity"/>
    <property type="evidence" value="ECO:0007669"/>
    <property type="project" value="UniProtKB-UniRule"/>
</dbReference>
<evidence type="ECO:0000256" key="10">
    <source>
        <dbReference type="ARBA" id="ARBA00022723"/>
    </source>
</evidence>
<dbReference type="RefSeq" id="WP_278286082.1">
    <property type="nucleotide sequence ID" value="NZ_FMTO01000004.1"/>
</dbReference>
<name>A0A1T4M153_9FIRM</name>
<evidence type="ECO:0000256" key="7">
    <source>
        <dbReference type="ARBA" id="ARBA00019179"/>
    </source>
</evidence>
<sequence length="260" mass="29420">MNICEIKKIYDSINTLPIMKYEEKKNQYLNLIENIKSDERKGVVAVRNRAEKAVEAIDNEVKRVKNMMKFEEKYSDYMYICGTDEVGRGPLAGPIVTAAVILPKGFVIPCLNDSKQVKKEVREELYDIIMANAVSVGLGMNSESFIDTDGIQEANYDAMRKAVSNLSIKPDLVLVDAVKIPKMDIKQVSIIKGDALSVSIAAASIIAKVTRDRLMKEYDDLYPEYDFKNNMGYGSKKHLEALVKYGPCEIHRRSFIKNYI</sequence>
<evidence type="ECO:0000313" key="19">
    <source>
        <dbReference type="EMBL" id="SJZ60703.1"/>
    </source>
</evidence>
<feature type="domain" description="RNase H type-2" evidence="18">
    <location>
        <begin position="78"/>
        <end position="260"/>
    </location>
</feature>
<dbReference type="AlphaFoldDB" id="A0A1T4M153"/>
<keyword evidence="13 14" id="KW-0464">Manganese</keyword>
<evidence type="ECO:0000256" key="1">
    <source>
        <dbReference type="ARBA" id="ARBA00000077"/>
    </source>
</evidence>
<dbReference type="GO" id="GO:0003723">
    <property type="term" value="F:RNA binding"/>
    <property type="evidence" value="ECO:0007669"/>
    <property type="project" value="UniProtKB-UniRule"/>
</dbReference>
<evidence type="ECO:0000256" key="8">
    <source>
        <dbReference type="ARBA" id="ARBA00022490"/>
    </source>
</evidence>
<organism evidence="19 20">
    <name type="scientific">Eubacterium ruminantium</name>
    <dbReference type="NCBI Taxonomy" id="42322"/>
    <lineage>
        <taxon>Bacteria</taxon>
        <taxon>Bacillati</taxon>
        <taxon>Bacillota</taxon>
        <taxon>Clostridia</taxon>
        <taxon>Eubacteriales</taxon>
        <taxon>Eubacteriaceae</taxon>
        <taxon>Eubacterium</taxon>
    </lineage>
</organism>
<dbReference type="PANTHER" id="PTHR10954">
    <property type="entry name" value="RIBONUCLEASE H2 SUBUNIT A"/>
    <property type="match status" value="1"/>
</dbReference>
<dbReference type="InterPro" id="IPR024567">
    <property type="entry name" value="RNase_HII/HIII_dom"/>
</dbReference>
<evidence type="ECO:0000313" key="20">
    <source>
        <dbReference type="Proteomes" id="UP000189857"/>
    </source>
</evidence>
<dbReference type="InterPro" id="IPR022898">
    <property type="entry name" value="RNase_HII"/>
</dbReference>
<evidence type="ECO:0000256" key="5">
    <source>
        <dbReference type="ARBA" id="ARBA00007383"/>
    </source>
</evidence>
<dbReference type="InterPro" id="IPR001352">
    <property type="entry name" value="RNase_HII/HIII"/>
</dbReference>
<evidence type="ECO:0000256" key="3">
    <source>
        <dbReference type="ARBA" id="ARBA00004065"/>
    </source>
</evidence>
<dbReference type="GO" id="GO:0043137">
    <property type="term" value="P:DNA replication, removal of RNA primer"/>
    <property type="evidence" value="ECO:0007669"/>
    <property type="project" value="TreeGrafter"/>
</dbReference>
<evidence type="ECO:0000259" key="18">
    <source>
        <dbReference type="PROSITE" id="PS51975"/>
    </source>
</evidence>
<comment type="cofactor">
    <cofactor evidence="14 15">
        <name>Mn(2+)</name>
        <dbReference type="ChEBI" id="CHEBI:29035"/>
    </cofactor>
    <cofactor evidence="14 15">
        <name>Mg(2+)</name>
        <dbReference type="ChEBI" id="CHEBI:18420"/>
    </cofactor>
    <text evidence="14 15">Manganese or magnesium. Binds 1 divalent metal ion per monomer in the absence of substrate. May bind a second metal ion after substrate binding.</text>
</comment>
<dbReference type="EMBL" id="FUXA01000006">
    <property type="protein sequence ID" value="SJZ60703.1"/>
    <property type="molecule type" value="Genomic_DNA"/>
</dbReference>
<keyword evidence="9 14" id="KW-0540">Nuclease</keyword>
<evidence type="ECO:0000256" key="14">
    <source>
        <dbReference type="HAMAP-Rule" id="MF_00052"/>
    </source>
</evidence>
<keyword evidence="11 14" id="KW-0255">Endonuclease</keyword>
<keyword evidence="8 14" id="KW-0963">Cytoplasm</keyword>
<dbReference type="HAMAP" id="MF_00052_B">
    <property type="entry name" value="RNase_HII_B"/>
    <property type="match status" value="1"/>
</dbReference>
<keyword evidence="20" id="KW-1185">Reference proteome</keyword>
<feature type="binding site" evidence="14 15">
    <location>
        <position position="84"/>
    </location>
    <ligand>
        <name>a divalent metal cation</name>
        <dbReference type="ChEBI" id="CHEBI:60240"/>
    </ligand>
</feature>
<proteinExistence type="inferred from homology"/>
<dbReference type="NCBIfam" id="NF000595">
    <property type="entry name" value="PRK00015.1-3"/>
    <property type="match status" value="1"/>
</dbReference>
<dbReference type="FunFam" id="3.30.420.10:FF:000006">
    <property type="entry name" value="Ribonuclease HII"/>
    <property type="match status" value="1"/>
</dbReference>
<dbReference type="SUPFAM" id="SSF53098">
    <property type="entry name" value="Ribonuclease H-like"/>
    <property type="match status" value="1"/>
</dbReference>
<comment type="subcellular location">
    <subcellularLocation>
        <location evidence="4 14">Cytoplasm</location>
    </subcellularLocation>
</comment>
<evidence type="ECO:0000256" key="16">
    <source>
        <dbReference type="RuleBase" id="RU003515"/>
    </source>
</evidence>
<dbReference type="GO" id="GO:0030145">
    <property type="term" value="F:manganese ion binding"/>
    <property type="evidence" value="ECO:0007669"/>
    <property type="project" value="UniProtKB-UniRule"/>
</dbReference>
<accession>A0A1T4M153</accession>
<dbReference type="Gene3D" id="3.30.420.10">
    <property type="entry name" value="Ribonuclease H-like superfamily/Ribonuclease H"/>
    <property type="match status" value="1"/>
</dbReference>
<dbReference type="GO" id="GO:0032299">
    <property type="term" value="C:ribonuclease H2 complex"/>
    <property type="evidence" value="ECO:0007669"/>
    <property type="project" value="TreeGrafter"/>
</dbReference>
<evidence type="ECO:0000256" key="17">
    <source>
        <dbReference type="SAM" id="Coils"/>
    </source>
</evidence>
<feature type="binding site" evidence="14 15">
    <location>
        <position position="176"/>
    </location>
    <ligand>
        <name>a divalent metal cation</name>
        <dbReference type="ChEBI" id="CHEBI:60240"/>
    </ligand>
</feature>
<evidence type="ECO:0000256" key="9">
    <source>
        <dbReference type="ARBA" id="ARBA00022722"/>
    </source>
</evidence>
<keyword evidence="10 14" id="KW-0479">Metal-binding</keyword>
<dbReference type="Proteomes" id="UP000189857">
    <property type="component" value="Unassembled WGS sequence"/>
</dbReference>
<evidence type="ECO:0000256" key="15">
    <source>
        <dbReference type="PROSITE-ProRule" id="PRU01319"/>
    </source>
</evidence>
<evidence type="ECO:0000256" key="6">
    <source>
        <dbReference type="ARBA" id="ARBA00012180"/>
    </source>
</evidence>
<keyword evidence="17" id="KW-0175">Coiled coil</keyword>